<evidence type="ECO:0000259" key="21">
    <source>
        <dbReference type="PROSITE" id="PS50112"/>
    </source>
</evidence>
<evidence type="ECO:0000256" key="15">
    <source>
        <dbReference type="ARBA" id="ARBA00023012"/>
    </source>
</evidence>
<protein>
    <recommendedName>
        <fullName evidence="5">Oxygen sensor histidine kinase NreB</fullName>
        <ecNumber evidence="4">2.7.13.3</ecNumber>
    </recommendedName>
    <alternativeName>
        <fullName evidence="18">Nitrogen regulation protein B</fullName>
    </alternativeName>
</protein>
<keyword evidence="8" id="KW-0597">Phosphoprotein</keyword>
<dbReference type="GO" id="GO:0005737">
    <property type="term" value="C:cytoplasm"/>
    <property type="evidence" value="ECO:0007669"/>
    <property type="project" value="UniProtKB-SubCell"/>
</dbReference>
<evidence type="ECO:0000259" key="20">
    <source>
        <dbReference type="PROSITE" id="PS50109"/>
    </source>
</evidence>
<dbReference type="RefSeq" id="WP_089654668.1">
    <property type="nucleotide sequence ID" value="NZ_FNIZ01000029.1"/>
</dbReference>
<dbReference type="AlphaFoldDB" id="A0A1H0UWX2"/>
<keyword evidence="7" id="KW-0963">Cytoplasm</keyword>
<evidence type="ECO:0000313" key="23">
    <source>
        <dbReference type="EMBL" id="SDP70591.1"/>
    </source>
</evidence>
<evidence type="ECO:0000256" key="11">
    <source>
        <dbReference type="ARBA" id="ARBA00022741"/>
    </source>
</evidence>
<gene>
    <name evidence="23" type="ORF">SAMN05421677_1297</name>
</gene>
<keyword evidence="14" id="KW-0408">Iron</keyword>
<evidence type="ECO:0000313" key="24">
    <source>
        <dbReference type="Proteomes" id="UP000198860"/>
    </source>
</evidence>
<dbReference type="PANTHER" id="PTHR24421">
    <property type="entry name" value="NITRATE/NITRITE SENSOR PROTEIN NARX-RELATED"/>
    <property type="match status" value="1"/>
</dbReference>
<evidence type="ECO:0000256" key="9">
    <source>
        <dbReference type="ARBA" id="ARBA00022679"/>
    </source>
</evidence>
<dbReference type="Pfam" id="PF08447">
    <property type="entry name" value="PAS_3"/>
    <property type="match status" value="1"/>
</dbReference>
<keyword evidence="19" id="KW-0175">Coiled coil</keyword>
<evidence type="ECO:0000256" key="6">
    <source>
        <dbReference type="ARBA" id="ARBA00022485"/>
    </source>
</evidence>
<evidence type="ECO:0000256" key="1">
    <source>
        <dbReference type="ARBA" id="ARBA00000085"/>
    </source>
</evidence>
<keyword evidence="11" id="KW-0547">Nucleotide-binding</keyword>
<reference evidence="24" key="1">
    <citation type="submission" date="2016-10" db="EMBL/GenBank/DDBJ databases">
        <authorList>
            <person name="Varghese N."/>
            <person name="Submissions S."/>
        </authorList>
    </citation>
    <scope>NUCLEOTIDE SEQUENCE [LARGE SCALE GENOMIC DNA]</scope>
    <source>
        <strain evidence="24">CGMCC 1.3703</strain>
    </source>
</reference>
<keyword evidence="6" id="KW-0004">4Fe-4S</keyword>
<dbReference type="InterPro" id="IPR035965">
    <property type="entry name" value="PAS-like_dom_sf"/>
</dbReference>
<evidence type="ECO:0000256" key="10">
    <source>
        <dbReference type="ARBA" id="ARBA00022723"/>
    </source>
</evidence>
<dbReference type="Proteomes" id="UP000198860">
    <property type="component" value="Unassembled WGS sequence"/>
</dbReference>
<comment type="subcellular location">
    <subcellularLocation>
        <location evidence="3">Cytoplasm</location>
    </subcellularLocation>
</comment>
<dbReference type="SUPFAM" id="SSF55874">
    <property type="entry name" value="ATPase domain of HSP90 chaperone/DNA topoisomerase II/histidine kinase"/>
    <property type="match status" value="1"/>
</dbReference>
<dbReference type="InterPro" id="IPR000014">
    <property type="entry name" value="PAS"/>
</dbReference>
<evidence type="ECO:0000256" key="13">
    <source>
        <dbReference type="ARBA" id="ARBA00022840"/>
    </source>
</evidence>
<evidence type="ECO:0000256" key="4">
    <source>
        <dbReference type="ARBA" id="ARBA00012438"/>
    </source>
</evidence>
<dbReference type="Gene3D" id="1.20.5.1930">
    <property type="match status" value="1"/>
</dbReference>
<keyword evidence="10" id="KW-0479">Metal-binding</keyword>
<dbReference type="PROSITE" id="PS50112">
    <property type="entry name" value="PAS"/>
    <property type="match status" value="1"/>
</dbReference>
<evidence type="ECO:0000259" key="22">
    <source>
        <dbReference type="PROSITE" id="PS50113"/>
    </source>
</evidence>
<dbReference type="Pfam" id="PF02518">
    <property type="entry name" value="HATPase_c"/>
    <property type="match status" value="1"/>
</dbReference>
<name>A0A1H0UWX2_HALAD</name>
<dbReference type="InterPro" id="IPR001610">
    <property type="entry name" value="PAC"/>
</dbReference>
<evidence type="ECO:0000256" key="14">
    <source>
        <dbReference type="ARBA" id="ARBA00023004"/>
    </source>
</evidence>
<dbReference type="Gene3D" id="3.30.565.10">
    <property type="entry name" value="Histidine kinase-like ATPase, C-terminal domain"/>
    <property type="match status" value="1"/>
</dbReference>
<dbReference type="InterPro" id="IPR003594">
    <property type="entry name" value="HATPase_dom"/>
</dbReference>
<dbReference type="CDD" id="cd16917">
    <property type="entry name" value="HATPase_UhpB-NarQ-NarX-like"/>
    <property type="match status" value="1"/>
</dbReference>
<evidence type="ECO:0000256" key="8">
    <source>
        <dbReference type="ARBA" id="ARBA00022553"/>
    </source>
</evidence>
<dbReference type="InterPro" id="IPR050482">
    <property type="entry name" value="Sensor_HK_TwoCompSys"/>
</dbReference>
<dbReference type="GO" id="GO:0046872">
    <property type="term" value="F:metal ion binding"/>
    <property type="evidence" value="ECO:0007669"/>
    <property type="project" value="UniProtKB-KW"/>
</dbReference>
<dbReference type="InterPro" id="IPR004358">
    <property type="entry name" value="Sig_transdc_His_kin-like_C"/>
</dbReference>
<accession>A0A1H0UWX2</accession>
<dbReference type="GO" id="GO:0016020">
    <property type="term" value="C:membrane"/>
    <property type="evidence" value="ECO:0007669"/>
    <property type="project" value="InterPro"/>
</dbReference>
<dbReference type="InterPro" id="IPR013655">
    <property type="entry name" value="PAS_fold_3"/>
</dbReference>
<dbReference type="NCBIfam" id="TIGR00229">
    <property type="entry name" value="sensory_box"/>
    <property type="match status" value="1"/>
</dbReference>
<keyword evidence="16" id="KW-0411">Iron-sulfur</keyword>
<proteinExistence type="predicted"/>
<comment type="function">
    <text evidence="17">Member of the two-component regulatory system NreB/NreC involved in the control of dissimilatory nitrate/nitrite reduction in response to oxygen. NreB functions as a direct oxygen sensor histidine kinase which is autophosphorylated, in the absence of oxygen, probably at the conserved histidine residue, and transfers its phosphate group probably to a conserved aspartate residue of NreC. NreB/NreC activates the expression of the nitrate (narGHJI) and nitrite (nir) reductase operons, as well as the putative nitrate transporter gene narT.</text>
</comment>
<evidence type="ECO:0000256" key="5">
    <source>
        <dbReference type="ARBA" id="ARBA00017322"/>
    </source>
</evidence>
<evidence type="ECO:0000256" key="12">
    <source>
        <dbReference type="ARBA" id="ARBA00022777"/>
    </source>
</evidence>
<dbReference type="SMART" id="SM00387">
    <property type="entry name" value="HATPase_c"/>
    <property type="match status" value="1"/>
</dbReference>
<dbReference type="GO" id="GO:0005524">
    <property type="term" value="F:ATP binding"/>
    <property type="evidence" value="ECO:0007669"/>
    <property type="project" value="UniProtKB-KW"/>
</dbReference>
<dbReference type="GO" id="GO:0051539">
    <property type="term" value="F:4 iron, 4 sulfur cluster binding"/>
    <property type="evidence" value="ECO:0007669"/>
    <property type="project" value="UniProtKB-KW"/>
</dbReference>
<dbReference type="GO" id="GO:0046983">
    <property type="term" value="F:protein dimerization activity"/>
    <property type="evidence" value="ECO:0007669"/>
    <property type="project" value="InterPro"/>
</dbReference>
<dbReference type="Gene3D" id="3.30.450.20">
    <property type="entry name" value="PAS domain"/>
    <property type="match status" value="1"/>
</dbReference>
<keyword evidence="15" id="KW-0902">Two-component regulatory system</keyword>
<dbReference type="InterPro" id="IPR000700">
    <property type="entry name" value="PAS-assoc_C"/>
</dbReference>
<keyword evidence="13" id="KW-0067">ATP-binding</keyword>
<comment type="catalytic activity">
    <reaction evidence="1">
        <text>ATP + protein L-histidine = ADP + protein N-phospho-L-histidine.</text>
        <dbReference type="EC" id="2.7.13.3"/>
    </reaction>
</comment>
<dbReference type="SMART" id="SM00086">
    <property type="entry name" value="PAC"/>
    <property type="match status" value="1"/>
</dbReference>
<dbReference type="EMBL" id="FNIZ01000029">
    <property type="protein sequence ID" value="SDP70591.1"/>
    <property type="molecule type" value="Genomic_DNA"/>
</dbReference>
<dbReference type="InterPro" id="IPR036890">
    <property type="entry name" value="HATPase_C_sf"/>
</dbReference>
<feature type="domain" description="PAS" evidence="21">
    <location>
        <begin position="113"/>
        <end position="163"/>
    </location>
</feature>
<feature type="coiled-coil region" evidence="19">
    <location>
        <begin position="227"/>
        <end position="254"/>
    </location>
</feature>
<dbReference type="PROSITE" id="PS50109">
    <property type="entry name" value="HIS_KIN"/>
    <property type="match status" value="1"/>
</dbReference>
<dbReference type="PROSITE" id="PS50113">
    <property type="entry name" value="PAC"/>
    <property type="match status" value="1"/>
</dbReference>
<evidence type="ECO:0000256" key="16">
    <source>
        <dbReference type="ARBA" id="ARBA00023014"/>
    </source>
</evidence>
<dbReference type="PANTHER" id="PTHR24421:SF10">
    <property type="entry name" value="NITRATE_NITRITE SENSOR PROTEIN NARQ"/>
    <property type="match status" value="1"/>
</dbReference>
<evidence type="ECO:0000256" key="3">
    <source>
        <dbReference type="ARBA" id="ARBA00004496"/>
    </source>
</evidence>
<feature type="domain" description="PAC" evidence="22">
    <location>
        <begin position="191"/>
        <end position="243"/>
    </location>
</feature>
<evidence type="ECO:0000256" key="19">
    <source>
        <dbReference type="SAM" id="Coils"/>
    </source>
</evidence>
<dbReference type="Pfam" id="PF07730">
    <property type="entry name" value="HisKA_3"/>
    <property type="match status" value="1"/>
</dbReference>
<comment type="cofactor">
    <cofactor evidence="2">
        <name>[4Fe-4S] cluster</name>
        <dbReference type="ChEBI" id="CHEBI:49883"/>
    </cofactor>
</comment>
<dbReference type="SUPFAM" id="SSF55785">
    <property type="entry name" value="PYP-like sensor domain (PAS domain)"/>
    <property type="match status" value="1"/>
</dbReference>
<evidence type="ECO:0000256" key="17">
    <source>
        <dbReference type="ARBA" id="ARBA00024827"/>
    </source>
</evidence>
<dbReference type="OrthoDB" id="9760839at2"/>
<keyword evidence="12" id="KW-0418">Kinase</keyword>
<keyword evidence="24" id="KW-1185">Reference proteome</keyword>
<dbReference type="EC" id="2.7.13.3" evidence="4"/>
<dbReference type="InterPro" id="IPR011712">
    <property type="entry name" value="Sig_transdc_His_kin_sub3_dim/P"/>
</dbReference>
<dbReference type="CDD" id="cd00130">
    <property type="entry name" value="PAS"/>
    <property type="match status" value="1"/>
</dbReference>
<keyword evidence="9" id="KW-0808">Transferase</keyword>
<feature type="domain" description="Histidine kinase" evidence="20">
    <location>
        <begin position="258"/>
        <end position="445"/>
    </location>
</feature>
<sequence>MKKETLSPILPGRREGFLIVREDGVVTCFNGRAEDLFQRSREEAELGDLFLHLSLDDLHNCEKGVLLEHYITPQGENPSPVILVVHDSVFSDTRYFYITIQNLAERSTLDRESYEPFKELLDIKYALDESSIVALTDKRGRIRYVNKKFSEISKYEVEELIGQDHRLLNSGYHSKEFFKELWRTIGTGHVWKGEIRNKAKDGSFYWVDTTIVPFLDENGKPYQYLAIRNEITERKRVEQELQHMMTRIIDVQENERKHVSRELHDGIGQELYSLLITVQRLEKEFTHPLIDQMTTDISHLIQSVRDMSWELRPSALDELGLMPAVRSFINRLEKSYGLNVAFQSDVRCRLSPDVETSIYRIIQEALTNVRKYADVEEAKVLIKEEESVLFIEISDEGNGFSVARSNKGVGLFSMEERARAVGGALSIRSAENKGTTIYVKIPLEV</sequence>
<evidence type="ECO:0000256" key="18">
    <source>
        <dbReference type="ARBA" id="ARBA00030800"/>
    </source>
</evidence>
<organism evidence="23 24">
    <name type="scientific">Halobacillus aidingensis</name>
    <dbReference type="NCBI Taxonomy" id="240303"/>
    <lineage>
        <taxon>Bacteria</taxon>
        <taxon>Bacillati</taxon>
        <taxon>Bacillota</taxon>
        <taxon>Bacilli</taxon>
        <taxon>Bacillales</taxon>
        <taxon>Bacillaceae</taxon>
        <taxon>Halobacillus</taxon>
    </lineage>
</organism>
<dbReference type="GO" id="GO:0000155">
    <property type="term" value="F:phosphorelay sensor kinase activity"/>
    <property type="evidence" value="ECO:0007669"/>
    <property type="project" value="InterPro"/>
</dbReference>
<dbReference type="STRING" id="240303.SAMN05421677_1297"/>
<evidence type="ECO:0000256" key="2">
    <source>
        <dbReference type="ARBA" id="ARBA00001966"/>
    </source>
</evidence>
<dbReference type="InterPro" id="IPR005467">
    <property type="entry name" value="His_kinase_dom"/>
</dbReference>
<dbReference type="PRINTS" id="PR00344">
    <property type="entry name" value="BCTRLSENSOR"/>
</dbReference>
<evidence type="ECO:0000256" key="7">
    <source>
        <dbReference type="ARBA" id="ARBA00022490"/>
    </source>
</evidence>